<keyword evidence="2" id="KW-1185">Reference proteome</keyword>
<evidence type="ECO:0000313" key="1">
    <source>
        <dbReference type="EMBL" id="CDJ26963.1"/>
    </source>
</evidence>
<protein>
    <submittedName>
        <fullName evidence="1">Uncharacterized protein</fullName>
    </submittedName>
</protein>
<dbReference type="AlphaFoldDB" id="U6JTW6"/>
<reference evidence="1" key="2">
    <citation type="submission" date="2013-10" db="EMBL/GenBank/DDBJ databases">
        <authorList>
            <person name="Aslett M."/>
        </authorList>
    </citation>
    <scope>NUCLEOTIDE SEQUENCE [LARGE SCALE GENOMIC DNA]</scope>
    <source>
        <strain evidence="1">Houghton</strain>
    </source>
</reference>
<organism evidence="1 2">
    <name type="scientific">Eimeria mitis</name>
    <dbReference type="NCBI Taxonomy" id="44415"/>
    <lineage>
        <taxon>Eukaryota</taxon>
        <taxon>Sar</taxon>
        <taxon>Alveolata</taxon>
        <taxon>Apicomplexa</taxon>
        <taxon>Conoidasida</taxon>
        <taxon>Coccidia</taxon>
        <taxon>Eucoccidiorida</taxon>
        <taxon>Eimeriorina</taxon>
        <taxon>Eimeriidae</taxon>
        <taxon>Eimeria</taxon>
    </lineage>
</organism>
<dbReference type="VEuPathDB" id="ToxoDB:EMH_0077900"/>
<accession>U6JTW6</accession>
<dbReference type="EMBL" id="HG678603">
    <property type="protein sequence ID" value="CDJ26963.1"/>
    <property type="molecule type" value="Genomic_DNA"/>
</dbReference>
<gene>
    <name evidence="1" type="ORF">EMH_0077900</name>
</gene>
<sequence length="141" mass="15225">MIATAELHFARDIKDDVSPVYIGVGLLLPLSFEDMLLGSVAQAAEQFGHGLCGGGSERANDVQIRRCDRVLPEHNLERAELHRRVAGVVVCEFQCGEHLLDSAIHALRLRIGLLVLGSEYGALDVKRAAPKGLSESVGRDA</sequence>
<dbReference type="Proteomes" id="UP000030744">
    <property type="component" value="Unassembled WGS sequence"/>
</dbReference>
<dbReference type="GeneID" id="25382237"/>
<proteinExistence type="predicted"/>
<reference evidence="1" key="1">
    <citation type="submission" date="2013-10" db="EMBL/GenBank/DDBJ databases">
        <title>Genomic analysis of the causative agents of coccidiosis in chickens.</title>
        <authorList>
            <person name="Reid A.J."/>
            <person name="Blake D."/>
            <person name="Billington K."/>
            <person name="Browne H."/>
            <person name="Dunn M."/>
            <person name="Hung S."/>
            <person name="Kawahara F."/>
            <person name="Miranda-Saavedra D."/>
            <person name="Mourier T."/>
            <person name="Nagra H."/>
            <person name="Otto T.D."/>
            <person name="Rawlings N."/>
            <person name="Sanchez A."/>
            <person name="Sanders M."/>
            <person name="Subramaniam C."/>
            <person name="Tay Y."/>
            <person name="Dear P."/>
            <person name="Doerig C."/>
            <person name="Gruber A."/>
            <person name="Parkinson J."/>
            <person name="Shirley M."/>
            <person name="Wan K.L."/>
            <person name="Berriman M."/>
            <person name="Tomley F."/>
            <person name="Pain A."/>
        </authorList>
    </citation>
    <scope>NUCLEOTIDE SEQUENCE [LARGE SCALE GENOMIC DNA]</scope>
    <source>
        <strain evidence="1">Houghton</strain>
    </source>
</reference>
<evidence type="ECO:0000313" key="2">
    <source>
        <dbReference type="Proteomes" id="UP000030744"/>
    </source>
</evidence>
<name>U6JTW6_9EIME</name>
<dbReference type="RefSeq" id="XP_013349541.1">
    <property type="nucleotide sequence ID" value="XM_013494087.1"/>
</dbReference>